<name>A0A645FAR4_9ZZZZ</name>
<organism evidence="1">
    <name type="scientific">bioreactor metagenome</name>
    <dbReference type="NCBI Taxonomy" id="1076179"/>
    <lineage>
        <taxon>unclassified sequences</taxon>
        <taxon>metagenomes</taxon>
        <taxon>ecological metagenomes</taxon>
    </lineage>
</organism>
<comment type="caution">
    <text evidence="1">The sequence shown here is derived from an EMBL/GenBank/DDBJ whole genome shotgun (WGS) entry which is preliminary data.</text>
</comment>
<protein>
    <submittedName>
        <fullName evidence="1">Uncharacterized protein</fullName>
    </submittedName>
</protein>
<dbReference type="AlphaFoldDB" id="A0A645FAR4"/>
<dbReference type="EMBL" id="VSSQ01057191">
    <property type="protein sequence ID" value="MPN11000.1"/>
    <property type="molecule type" value="Genomic_DNA"/>
</dbReference>
<accession>A0A645FAR4</accession>
<sequence length="109" mass="12445">MRQNNDSSRTVYNINNGQGVWLFTFHTVFRRVADHQLGVTPGFGIAFLCHEVKDDFFLHIFRLSRDIIVIEHFLPADGKAFLCQQFGQPSVGINLTLNNDPVHGQNFRA</sequence>
<gene>
    <name evidence="1" type="ORF">SDC9_158298</name>
</gene>
<reference evidence="1" key="1">
    <citation type="submission" date="2019-08" db="EMBL/GenBank/DDBJ databases">
        <authorList>
            <person name="Kucharzyk K."/>
            <person name="Murdoch R.W."/>
            <person name="Higgins S."/>
            <person name="Loffler F."/>
        </authorList>
    </citation>
    <scope>NUCLEOTIDE SEQUENCE</scope>
</reference>
<evidence type="ECO:0000313" key="1">
    <source>
        <dbReference type="EMBL" id="MPN11000.1"/>
    </source>
</evidence>
<proteinExistence type="predicted"/>